<protein>
    <submittedName>
        <fullName evidence="1">Uncharacterized protein</fullName>
    </submittedName>
</protein>
<gene>
    <name evidence="1" type="ORF">EFD62_16875</name>
</gene>
<sequence>MNFAPTKGSALDEQINMLTIGWPGGIQRTITNYAKDRLDKTIPNAAYNYAASIADRKGWSVGDTGYKPEGLNPFK</sequence>
<name>A0A4Q0I1R5_9FIRM</name>
<accession>A0A4Q0I1R5</accession>
<dbReference type="EMBL" id="RLII01000053">
    <property type="protein sequence ID" value="RXE57595.1"/>
    <property type="molecule type" value="Genomic_DNA"/>
</dbReference>
<evidence type="ECO:0000313" key="2">
    <source>
        <dbReference type="Proteomes" id="UP000289166"/>
    </source>
</evidence>
<reference evidence="2" key="1">
    <citation type="submission" date="2018-11" db="EMBL/GenBank/DDBJ databases">
        <title>Genome sequencing of a novel mesophilic and cellulolytic organism within the genus Hungateiclostridium.</title>
        <authorList>
            <person name="Rettenmaier R."/>
            <person name="Liebl W."/>
            <person name="Zverlov V."/>
        </authorList>
    </citation>
    <scope>NUCLEOTIDE SEQUENCE [LARGE SCALE GENOMIC DNA]</scope>
    <source>
        <strain evidence="2">N2K1</strain>
    </source>
</reference>
<dbReference type="Proteomes" id="UP000289166">
    <property type="component" value="Unassembled WGS sequence"/>
</dbReference>
<proteinExistence type="predicted"/>
<evidence type="ECO:0000313" key="1">
    <source>
        <dbReference type="EMBL" id="RXE57595.1"/>
    </source>
</evidence>
<keyword evidence="2" id="KW-1185">Reference proteome</keyword>
<comment type="caution">
    <text evidence="1">The sequence shown here is derived from an EMBL/GenBank/DDBJ whole genome shotgun (WGS) entry which is preliminary data.</text>
</comment>
<dbReference type="AlphaFoldDB" id="A0A4Q0I1R5"/>
<organism evidence="1 2">
    <name type="scientific">Acetivibrio mesophilus</name>
    <dbReference type="NCBI Taxonomy" id="2487273"/>
    <lineage>
        <taxon>Bacteria</taxon>
        <taxon>Bacillati</taxon>
        <taxon>Bacillota</taxon>
        <taxon>Clostridia</taxon>
        <taxon>Eubacteriales</taxon>
        <taxon>Oscillospiraceae</taxon>
        <taxon>Acetivibrio</taxon>
    </lineage>
</organism>